<dbReference type="EMBL" id="SNRW01006230">
    <property type="protein sequence ID" value="KAA6383469.1"/>
    <property type="molecule type" value="Genomic_DNA"/>
</dbReference>
<dbReference type="InterPro" id="IPR019585">
    <property type="entry name" value="Rpn7/CSN1"/>
</dbReference>
<dbReference type="GO" id="GO:0000502">
    <property type="term" value="C:proteasome complex"/>
    <property type="evidence" value="ECO:0007669"/>
    <property type="project" value="UniProtKB-KW"/>
</dbReference>
<dbReference type="Proteomes" id="UP000324800">
    <property type="component" value="Unassembled WGS sequence"/>
</dbReference>
<dbReference type="GO" id="GO:0043161">
    <property type="term" value="P:proteasome-mediated ubiquitin-dependent protein catabolic process"/>
    <property type="evidence" value="ECO:0007669"/>
    <property type="project" value="TreeGrafter"/>
</dbReference>
<organism evidence="2 3">
    <name type="scientific">Streblomastix strix</name>
    <dbReference type="NCBI Taxonomy" id="222440"/>
    <lineage>
        <taxon>Eukaryota</taxon>
        <taxon>Metamonada</taxon>
        <taxon>Preaxostyla</taxon>
        <taxon>Oxymonadida</taxon>
        <taxon>Streblomastigidae</taxon>
        <taxon>Streblomastix</taxon>
    </lineage>
</organism>
<accession>A0A5J4VMA1</accession>
<dbReference type="InterPro" id="IPR036390">
    <property type="entry name" value="WH_DNA-bd_sf"/>
</dbReference>
<proteinExistence type="predicted"/>
<dbReference type="InterPro" id="IPR000717">
    <property type="entry name" value="PCI_dom"/>
</dbReference>
<dbReference type="PANTHER" id="PTHR14145:SF1">
    <property type="entry name" value="26S PROTEASOME NON-ATPASE REGULATORY SUBUNIT 6"/>
    <property type="match status" value="1"/>
</dbReference>
<dbReference type="Pfam" id="PF10602">
    <property type="entry name" value="RPN7"/>
    <property type="match status" value="1"/>
</dbReference>
<dbReference type="SMART" id="SM00088">
    <property type="entry name" value="PINT"/>
    <property type="match status" value="1"/>
</dbReference>
<keyword evidence="2" id="KW-0647">Proteasome</keyword>
<protein>
    <submittedName>
        <fullName evidence="2">Putative 26S proteasome non-ATPase regulatory subunit 6</fullName>
    </submittedName>
</protein>
<name>A0A5J4VMA1_9EUKA</name>
<dbReference type="OrthoDB" id="1452at2759"/>
<dbReference type="AlphaFoldDB" id="A0A5J4VMA1"/>
<gene>
    <name evidence="2" type="ORF">EZS28_021006</name>
</gene>
<reference evidence="2 3" key="1">
    <citation type="submission" date="2019-03" db="EMBL/GenBank/DDBJ databases">
        <title>Single cell metagenomics reveals metabolic interactions within the superorganism composed of flagellate Streblomastix strix and complex community of Bacteroidetes bacteria on its surface.</title>
        <authorList>
            <person name="Treitli S.C."/>
            <person name="Kolisko M."/>
            <person name="Husnik F."/>
            <person name="Keeling P."/>
            <person name="Hampl V."/>
        </authorList>
    </citation>
    <scope>NUCLEOTIDE SEQUENCE [LARGE SCALE GENOMIC DNA]</scope>
    <source>
        <strain evidence="2">ST1C</strain>
    </source>
</reference>
<sequence length="245" mass="27641">KISSSAATAAGIDWERRNRLTIFRAVYNLQSRNFIEASKLLQESISTFQTPELFGEEKLVLYTVCTSLIAIDSRSELNNKCVRQPDVISSINQTPHLHDLLHSFYKGEYSAFILHLGLITEEVLQQDKILGQHATYFCKEMRAKAYNQYITPYRSVGFSQMAREFGVSLEFLEIDLERFITAGKVHARIDKVTKRNIIGNEGESLGGVVETRRVETKGVKLDAVLTGADKLISKMQKIVGSVIHL</sequence>
<comment type="caution">
    <text evidence="2">The sequence shown here is derived from an EMBL/GenBank/DDBJ whole genome shotgun (WGS) entry which is preliminary data.</text>
</comment>
<feature type="domain" description="PCI" evidence="1">
    <location>
        <begin position="33"/>
        <end position="203"/>
    </location>
</feature>
<dbReference type="PROSITE" id="PS50250">
    <property type="entry name" value="PCI"/>
    <property type="match status" value="1"/>
</dbReference>
<dbReference type="InterPro" id="IPR045135">
    <property type="entry name" value="Rpn7_N"/>
</dbReference>
<dbReference type="PANTHER" id="PTHR14145">
    <property type="entry name" value="26S PROTESOME SUBUNIT 6"/>
    <property type="match status" value="1"/>
</dbReference>
<evidence type="ECO:0000313" key="3">
    <source>
        <dbReference type="Proteomes" id="UP000324800"/>
    </source>
</evidence>
<dbReference type="Pfam" id="PF01399">
    <property type="entry name" value="PCI"/>
    <property type="match status" value="1"/>
</dbReference>
<feature type="non-terminal residue" evidence="2">
    <location>
        <position position="1"/>
    </location>
</feature>
<dbReference type="Gene3D" id="1.25.40.570">
    <property type="match status" value="1"/>
</dbReference>
<evidence type="ECO:0000313" key="2">
    <source>
        <dbReference type="EMBL" id="KAA6383469.1"/>
    </source>
</evidence>
<dbReference type="SUPFAM" id="SSF46785">
    <property type="entry name" value="Winged helix' DNA-binding domain"/>
    <property type="match status" value="1"/>
</dbReference>
<evidence type="ECO:0000259" key="1">
    <source>
        <dbReference type="PROSITE" id="PS50250"/>
    </source>
</evidence>